<accession>A0AA37NAN0</accession>
<evidence type="ECO:0000256" key="1">
    <source>
        <dbReference type="ARBA" id="ARBA00005054"/>
    </source>
</evidence>
<evidence type="ECO:0000259" key="5">
    <source>
        <dbReference type="Pfam" id="PF00551"/>
    </source>
</evidence>
<dbReference type="Pfam" id="PF00551">
    <property type="entry name" value="Formyl_trans_N"/>
    <property type="match status" value="1"/>
</dbReference>
<feature type="domain" description="Formyl transferase N-terminal" evidence="5">
    <location>
        <begin position="43"/>
        <end position="148"/>
    </location>
</feature>
<dbReference type="GO" id="GO:0006189">
    <property type="term" value="P:'de novo' IMP biosynthetic process"/>
    <property type="evidence" value="ECO:0007669"/>
    <property type="project" value="TreeGrafter"/>
</dbReference>
<dbReference type="Gene3D" id="3.40.50.12230">
    <property type="match status" value="1"/>
</dbReference>
<evidence type="ECO:0000256" key="2">
    <source>
        <dbReference type="ARBA" id="ARBA00012254"/>
    </source>
</evidence>
<gene>
    <name evidence="6" type="ORF">CE91St55_10150</name>
</gene>
<dbReference type="AlphaFoldDB" id="A0AA37NAN0"/>
<evidence type="ECO:0000256" key="3">
    <source>
        <dbReference type="ARBA" id="ARBA00022679"/>
    </source>
</evidence>
<keyword evidence="4" id="KW-0658">Purine biosynthesis</keyword>
<dbReference type="RefSeq" id="WP_244052452.1">
    <property type="nucleotide sequence ID" value="NZ_BQNJ01000001.1"/>
</dbReference>
<dbReference type="SUPFAM" id="SSF53328">
    <property type="entry name" value="Formyltransferase"/>
    <property type="match status" value="1"/>
</dbReference>
<keyword evidence="3" id="KW-0808">Transferase</keyword>
<dbReference type="GO" id="GO:0004644">
    <property type="term" value="F:phosphoribosylglycinamide formyltransferase activity"/>
    <property type="evidence" value="ECO:0007669"/>
    <property type="project" value="UniProtKB-EC"/>
</dbReference>
<sequence length="267" mass="30442">MDLPYNQIIIIGNTDLPRKCASVIRRHTVLTIDVWDGSLSKIEIMKKLSEISTGTLVFSIMNKYIFPAAIVENGYLTIVNLHHALLPKHPGRNAEAWSIYDGDLFSGITWHYVNNRVDAGDIICQKALSLSPNITSIELLRALNQLALQSLETMIDDVLNNTLVPYSQNTEIKYKLHLSTDIPGNGVIDLKWDLQQISRFLRSMDYGILNVLGKPVLYWNCEKYIWKQYKITPICSDKHSIIMIGNTLVLQDEHLKIELYNLTKMEA</sequence>
<dbReference type="Proteomes" id="UP001055091">
    <property type="component" value="Unassembled WGS sequence"/>
</dbReference>
<comment type="pathway">
    <text evidence="1">Purine metabolism; IMP biosynthesis via de novo pathway; N(2)-formyl-N(1)-(5-phospho-D-ribosyl)glycinamide from N(1)-(5-phospho-D-ribosyl)glycinamide (10-formyl THF route): step 1/1.</text>
</comment>
<comment type="caution">
    <text evidence="6">The sequence shown here is derived from an EMBL/GenBank/DDBJ whole genome shotgun (WGS) entry which is preliminary data.</text>
</comment>
<dbReference type="PANTHER" id="PTHR43369">
    <property type="entry name" value="PHOSPHORIBOSYLGLYCINAMIDE FORMYLTRANSFERASE"/>
    <property type="match status" value="1"/>
</dbReference>
<evidence type="ECO:0000313" key="7">
    <source>
        <dbReference type="Proteomes" id="UP001055091"/>
    </source>
</evidence>
<evidence type="ECO:0000256" key="4">
    <source>
        <dbReference type="ARBA" id="ARBA00022755"/>
    </source>
</evidence>
<dbReference type="EMBL" id="BQNJ01000001">
    <property type="protein sequence ID" value="GKG99033.1"/>
    <property type="molecule type" value="Genomic_DNA"/>
</dbReference>
<evidence type="ECO:0000313" key="6">
    <source>
        <dbReference type="EMBL" id="GKG99033.1"/>
    </source>
</evidence>
<dbReference type="EC" id="2.1.2.2" evidence="2"/>
<dbReference type="InterPro" id="IPR036477">
    <property type="entry name" value="Formyl_transf_N_sf"/>
</dbReference>
<reference evidence="6" key="1">
    <citation type="submission" date="2022-01" db="EMBL/GenBank/DDBJ databases">
        <title>Novel bile acid biosynthetic pathways are enriched in the microbiome of centenarians.</title>
        <authorList>
            <person name="Sato Y."/>
            <person name="Atarashi K."/>
            <person name="Plichta R.D."/>
            <person name="Arai Y."/>
            <person name="Sasajima S."/>
            <person name="Kearney M.S."/>
            <person name="Suda W."/>
            <person name="Takeshita K."/>
            <person name="Sasaki T."/>
            <person name="Okamoto S."/>
            <person name="Skelly N.A."/>
            <person name="Okamura Y."/>
            <person name="Vlamakis H."/>
            <person name="Li Y."/>
            <person name="Tanoue T."/>
            <person name="Takei H."/>
            <person name="Nittono H."/>
            <person name="Narushima S."/>
            <person name="Irie J."/>
            <person name="Itoh H."/>
            <person name="Moriya K."/>
            <person name="Sugiura Y."/>
            <person name="Suematsu M."/>
            <person name="Moritoki N."/>
            <person name="Shibata S."/>
            <person name="Littman R.D."/>
            <person name="Fischbach A.M."/>
            <person name="Uwamino Y."/>
            <person name="Inoue T."/>
            <person name="Honda A."/>
            <person name="Hattori M."/>
            <person name="Murai T."/>
            <person name="Xavier J.R."/>
            <person name="Hirose N."/>
            <person name="Honda K."/>
        </authorList>
    </citation>
    <scope>NUCLEOTIDE SEQUENCE</scope>
    <source>
        <strain evidence="6">CE91-St55</strain>
    </source>
</reference>
<dbReference type="PANTHER" id="PTHR43369:SF2">
    <property type="entry name" value="PHOSPHORIBOSYLGLYCINAMIDE FORMYLTRANSFERASE"/>
    <property type="match status" value="1"/>
</dbReference>
<proteinExistence type="predicted"/>
<protein>
    <recommendedName>
        <fullName evidence="2">phosphoribosylglycinamide formyltransferase 1</fullName>
        <ecNumber evidence="2">2.1.2.2</ecNumber>
    </recommendedName>
</protein>
<organism evidence="6 7">
    <name type="scientific">Hungatella hathewayi</name>
    <dbReference type="NCBI Taxonomy" id="154046"/>
    <lineage>
        <taxon>Bacteria</taxon>
        <taxon>Bacillati</taxon>
        <taxon>Bacillota</taxon>
        <taxon>Clostridia</taxon>
        <taxon>Lachnospirales</taxon>
        <taxon>Lachnospiraceae</taxon>
        <taxon>Hungatella</taxon>
    </lineage>
</organism>
<name>A0AA37NAN0_9FIRM</name>
<dbReference type="GO" id="GO:0005737">
    <property type="term" value="C:cytoplasm"/>
    <property type="evidence" value="ECO:0007669"/>
    <property type="project" value="TreeGrafter"/>
</dbReference>
<dbReference type="InterPro" id="IPR002376">
    <property type="entry name" value="Formyl_transf_N"/>
</dbReference>